<comment type="caution">
    <text evidence="5">The sequence shown here is derived from an EMBL/GenBank/DDBJ whole genome shotgun (WGS) entry which is preliminary data.</text>
</comment>
<evidence type="ECO:0000256" key="3">
    <source>
        <dbReference type="SAM" id="SignalP"/>
    </source>
</evidence>
<reference evidence="5 6" key="1">
    <citation type="submission" date="2023-08" db="EMBL/GenBank/DDBJ databases">
        <title>A Necator americanus chromosomal reference genome.</title>
        <authorList>
            <person name="Ilik V."/>
            <person name="Petrzelkova K.J."/>
            <person name="Pardy F."/>
            <person name="Fuh T."/>
            <person name="Niatou-Singa F.S."/>
            <person name="Gouil Q."/>
            <person name="Baker L."/>
            <person name="Ritchie M.E."/>
            <person name="Jex A.R."/>
            <person name="Gazzola D."/>
            <person name="Li H."/>
            <person name="Toshio Fujiwara R."/>
            <person name="Zhan B."/>
            <person name="Aroian R.V."/>
            <person name="Pafco B."/>
            <person name="Schwarz E.M."/>
        </authorList>
    </citation>
    <scope>NUCLEOTIDE SEQUENCE [LARGE SCALE GENOMIC DNA]</scope>
    <source>
        <strain evidence="5 6">Aroian</strain>
        <tissue evidence="5">Whole animal</tissue>
    </source>
</reference>
<keyword evidence="2" id="KW-0325">Glycoprotein</keyword>
<keyword evidence="6" id="KW-1185">Reference proteome</keyword>
<evidence type="ECO:0000256" key="2">
    <source>
        <dbReference type="ARBA" id="ARBA00023180"/>
    </source>
</evidence>
<proteinExistence type="predicted"/>
<keyword evidence="1" id="KW-0808">Transferase</keyword>
<feature type="chain" id="PRO_5047128049" description="Sulfotransferase domain-containing protein" evidence="3">
    <location>
        <begin position="18"/>
        <end position="306"/>
    </location>
</feature>
<evidence type="ECO:0000256" key="1">
    <source>
        <dbReference type="ARBA" id="ARBA00022679"/>
    </source>
</evidence>
<dbReference type="Pfam" id="PF00685">
    <property type="entry name" value="Sulfotransfer_1"/>
    <property type="match status" value="1"/>
</dbReference>
<dbReference type="InterPro" id="IPR027417">
    <property type="entry name" value="P-loop_NTPase"/>
</dbReference>
<organism evidence="5 6">
    <name type="scientific">Necator americanus</name>
    <name type="common">Human hookworm</name>
    <dbReference type="NCBI Taxonomy" id="51031"/>
    <lineage>
        <taxon>Eukaryota</taxon>
        <taxon>Metazoa</taxon>
        <taxon>Ecdysozoa</taxon>
        <taxon>Nematoda</taxon>
        <taxon>Chromadorea</taxon>
        <taxon>Rhabditida</taxon>
        <taxon>Rhabditina</taxon>
        <taxon>Rhabditomorpha</taxon>
        <taxon>Strongyloidea</taxon>
        <taxon>Ancylostomatidae</taxon>
        <taxon>Bunostominae</taxon>
        <taxon>Necator</taxon>
    </lineage>
</organism>
<dbReference type="PANTHER" id="PTHR10605">
    <property type="entry name" value="HEPARAN SULFATE SULFOTRANSFERASE"/>
    <property type="match status" value="1"/>
</dbReference>
<dbReference type="Gene3D" id="3.40.50.300">
    <property type="entry name" value="P-loop containing nucleotide triphosphate hydrolases"/>
    <property type="match status" value="1"/>
</dbReference>
<dbReference type="InterPro" id="IPR000863">
    <property type="entry name" value="Sulfotransferase_dom"/>
</dbReference>
<gene>
    <name evidence="5" type="primary">Necator_chrIV.g14560</name>
    <name evidence="5" type="ORF">RB195_001266</name>
</gene>
<dbReference type="InterPro" id="IPR037359">
    <property type="entry name" value="NST/OST"/>
</dbReference>
<sequence length="306" mass="34864">MLRYFLSISVSIAFAHSAVDPLQKFPIAIIVGVKKAGTRALLEFLRLNPRIRAPGPEVHFFDKNYHKGLEWYREKMPFTFDDQLTIEKSPAYFHSKAAAERIRALNPAMKIIIVVRDPVMRAISDYTQASSKRRTLGMMPTFEDMAVGDCAPWLKTNCSSKVGGVNVGWGAIRIGVYHKHMKRWLDNFPLDQIHIVDGERLVAQPALEVSRTERFLGLVPGKSGINFPCSLKGREMIAVVKPDNFGVDPAKKFPCVRRSGGSLRCLGKTKGRKHPVVRAEVLQQLRQFYKPENFKFFRMINRSFEW</sequence>
<feature type="signal peptide" evidence="3">
    <location>
        <begin position="1"/>
        <end position="17"/>
    </location>
</feature>
<feature type="domain" description="Sulfotransferase" evidence="4">
    <location>
        <begin position="29"/>
        <end position="219"/>
    </location>
</feature>
<evidence type="ECO:0000313" key="6">
    <source>
        <dbReference type="Proteomes" id="UP001303046"/>
    </source>
</evidence>
<name>A0ABR1DDI1_NECAM</name>
<dbReference type="PANTHER" id="PTHR10605:SF72">
    <property type="entry name" value="HEPARAN SULFATE 3-O SULFOTRANSFERASE-B, ISOFORM A"/>
    <property type="match status" value="1"/>
</dbReference>
<accession>A0ABR1DDI1</accession>
<protein>
    <recommendedName>
        <fullName evidence="4">Sulfotransferase domain-containing protein</fullName>
    </recommendedName>
</protein>
<dbReference type="Proteomes" id="UP001303046">
    <property type="component" value="Unassembled WGS sequence"/>
</dbReference>
<dbReference type="EMBL" id="JAVFWL010000004">
    <property type="protein sequence ID" value="KAK6748537.1"/>
    <property type="molecule type" value="Genomic_DNA"/>
</dbReference>
<dbReference type="SUPFAM" id="SSF52540">
    <property type="entry name" value="P-loop containing nucleoside triphosphate hydrolases"/>
    <property type="match status" value="1"/>
</dbReference>
<keyword evidence="3" id="KW-0732">Signal</keyword>
<evidence type="ECO:0000313" key="5">
    <source>
        <dbReference type="EMBL" id="KAK6748537.1"/>
    </source>
</evidence>
<evidence type="ECO:0000259" key="4">
    <source>
        <dbReference type="Pfam" id="PF00685"/>
    </source>
</evidence>